<gene>
    <name evidence="2" type="ORF">SFRICE_014407</name>
</gene>
<evidence type="ECO:0000256" key="1">
    <source>
        <dbReference type="SAM" id="MobiDB-lite"/>
    </source>
</evidence>
<sequence>MFVKKLGGSELDRTTIMAGDAVNVVGIQPFIASVWSNYLRKENVLIVYNLPTNITTTGGRYETEQEELSSSSFSSASRASLDPPSSPTPSCGGDNQLHFPGDSSSSVKQIYRSFLDWSLKISVYRPASYASQALHVTDFSVSCIETRTTASTDPYRTDRIISNAYMRCVLMTSYGMRAMLDDCMNIITINTKIKLIFMLSGCSRNYLTRNSASFKPC</sequence>
<reference evidence="2" key="1">
    <citation type="submission" date="2016-07" db="EMBL/GenBank/DDBJ databases">
        <authorList>
            <person name="Bretaudeau A."/>
        </authorList>
    </citation>
    <scope>NUCLEOTIDE SEQUENCE</scope>
    <source>
        <strain evidence="2">Rice</strain>
        <tissue evidence="2">Whole body</tissue>
    </source>
</reference>
<evidence type="ECO:0000313" key="2">
    <source>
        <dbReference type="EMBL" id="SOQ35562.1"/>
    </source>
</evidence>
<feature type="compositionally biased region" description="Low complexity" evidence="1">
    <location>
        <begin position="69"/>
        <end position="80"/>
    </location>
</feature>
<organism evidence="2">
    <name type="scientific">Spodoptera frugiperda</name>
    <name type="common">Fall armyworm</name>
    <dbReference type="NCBI Taxonomy" id="7108"/>
    <lineage>
        <taxon>Eukaryota</taxon>
        <taxon>Metazoa</taxon>
        <taxon>Ecdysozoa</taxon>
        <taxon>Arthropoda</taxon>
        <taxon>Hexapoda</taxon>
        <taxon>Insecta</taxon>
        <taxon>Pterygota</taxon>
        <taxon>Neoptera</taxon>
        <taxon>Endopterygota</taxon>
        <taxon>Lepidoptera</taxon>
        <taxon>Glossata</taxon>
        <taxon>Ditrysia</taxon>
        <taxon>Noctuoidea</taxon>
        <taxon>Noctuidae</taxon>
        <taxon>Amphipyrinae</taxon>
        <taxon>Spodoptera</taxon>
    </lineage>
</organism>
<protein>
    <submittedName>
        <fullName evidence="2">SFRICE_014407</fullName>
    </submittedName>
</protein>
<accession>A0A2H1V5A2</accession>
<feature type="region of interest" description="Disordered" evidence="1">
    <location>
        <begin position="60"/>
        <end position="104"/>
    </location>
</feature>
<dbReference type="EMBL" id="ODYU01000571">
    <property type="protein sequence ID" value="SOQ35562.1"/>
    <property type="molecule type" value="Genomic_DNA"/>
</dbReference>
<name>A0A2H1V5A2_SPOFR</name>
<proteinExistence type="predicted"/>
<dbReference type="AlphaFoldDB" id="A0A2H1V5A2"/>